<proteinExistence type="predicted"/>
<dbReference type="Pfam" id="PF08281">
    <property type="entry name" value="Sigma70_r4_2"/>
    <property type="match status" value="1"/>
</dbReference>
<dbReference type="GO" id="GO:0006352">
    <property type="term" value="P:DNA-templated transcription initiation"/>
    <property type="evidence" value="ECO:0007669"/>
    <property type="project" value="InterPro"/>
</dbReference>
<evidence type="ECO:0000259" key="1">
    <source>
        <dbReference type="Pfam" id="PF08281"/>
    </source>
</evidence>
<dbReference type="RefSeq" id="WP_249318432.1">
    <property type="nucleotide sequence ID" value="NZ_JACRSN010000004.1"/>
</dbReference>
<keyword evidence="3" id="KW-1185">Reference proteome</keyword>
<accession>A0A926D843</accession>
<protein>
    <submittedName>
        <fullName evidence="2">Sigma-70 family RNA polymerase sigma factor</fullName>
    </submittedName>
</protein>
<dbReference type="InterPro" id="IPR013324">
    <property type="entry name" value="RNA_pol_sigma_r3/r4-like"/>
</dbReference>
<dbReference type="Proteomes" id="UP000651482">
    <property type="component" value="Unassembled WGS sequence"/>
</dbReference>
<dbReference type="InterPro" id="IPR013249">
    <property type="entry name" value="RNA_pol_sigma70_r4_t2"/>
</dbReference>
<dbReference type="EMBL" id="JACRSN010000004">
    <property type="protein sequence ID" value="MBC8533094.1"/>
    <property type="molecule type" value="Genomic_DNA"/>
</dbReference>
<reference evidence="2" key="1">
    <citation type="submission" date="2020-08" db="EMBL/GenBank/DDBJ databases">
        <title>Genome public.</title>
        <authorList>
            <person name="Liu C."/>
            <person name="Sun Q."/>
        </authorList>
    </citation>
    <scope>NUCLEOTIDE SEQUENCE</scope>
    <source>
        <strain evidence="2">NSJ-40</strain>
    </source>
</reference>
<gene>
    <name evidence="2" type="ORF">IAG03_03550</name>
</gene>
<dbReference type="Gene3D" id="1.10.10.10">
    <property type="entry name" value="Winged helix-like DNA-binding domain superfamily/Winged helix DNA-binding domain"/>
    <property type="match status" value="1"/>
</dbReference>
<evidence type="ECO:0000313" key="2">
    <source>
        <dbReference type="EMBL" id="MBC8533094.1"/>
    </source>
</evidence>
<dbReference type="AlphaFoldDB" id="A0A926D843"/>
<name>A0A926D843_9FIRM</name>
<dbReference type="SUPFAM" id="SSF88659">
    <property type="entry name" value="Sigma3 and sigma4 domains of RNA polymerase sigma factors"/>
    <property type="match status" value="1"/>
</dbReference>
<organism evidence="2 3">
    <name type="scientific">Yeguia hominis</name>
    <dbReference type="NCBI Taxonomy" id="2763662"/>
    <lineage>
        <taxon>Bacteria</taxon>
        <taxon>Bacillati</taxon>
        <taxon>Bacillota</taxon>
        <taxon>Clostridia</taxon>
        <taxon>Eubacteriales</taxon>
        <taxon>Yeguiaceae</taxon>
        <taxon>Yeguia</taxon>
    </lineage>
</organism>
<comment type="caution">
    <text evidence="2">The sequence shown here is derived from an EMBL/GenBank/DDBJ whole genome shotgun (WGS) entry which is preliminary data.</text>
</comment>
<evidence type="ECO:0000313" key="3">
    <source>
        <dbReference type="Proteomes" id="UP000651482"/>
    </source>
</evidence>
<dbReference type="GO" id="GO:0003677">
    <property type="term" value="F:DNA binding"/>
    <property type="evidence" value="ECO:0007669"/>
    <property type="project" value="InterPro"/>
</dbReference>
<dbReference type="InterPro" id="IPR036388">
    <property type="entry name" value="WH-like_DNA-bd_sf"/>
</dbReference>
<feature type="domain" description="RNA polymerase sigma factor 70 region 4 type 2" evidence="1">
    <location>
        <begin position="4"/>
        <end position="55"/>
    </location>
</feature>
<dbReference type="GO" id="GO:0016987">
    <property type="term" value="F:sigma factor activity"/>
    <property type="evidence" value="ECO:0007669"/>
    <property type="project" value="InterPro"/>
</dbReference>
<sequence length="59" mass="6696">MENDELYRKIISLPKRDMDLLTLIAFEGYSQREVAEIRGIAPAAICKKIAKLKKLLYGG</sequence>